<proteinExistence type="predicted"/>
<keyword evidence="7" id="KW-0010">Activator</keyword>
<keyword evidence="5" id="KW-0805">Transcription regulation</keyword>
<dbReference type="CDD" id="cd19925">
    <property type="entry name" value="REC_citrate_TCS"/>
    <property type="match status" value="1"/>
</dbReference>
<dbReference type="PANTHER" id="PTHR45526:SF1">
    <property type="entry name" value="TRANSCRIPTIONAL REGULATORY PROTEIN DCUR-RELATED"/>
    <property type="match status" value="1"/>
</dbReference>
<keyword evidence="8" id="KW-0804">Transcription</keyword>
<sequence length="242" mass="26462">MIRTVIVDDDFMAVSVHRQFTERVPGFEIVGTASTGAAALALVAEQRPDLVLLDVYLPDLNGVEVLRRLRATPGLEIDVIAITSAKDVDILRGAMHLGVAHYLVKPFTFEIFRERLETYAVARQRLQHMDEADQRSVDRVYGTLRSAGADSLPKNISAPTLALVVDVLRGTTDGISAGDVASSAEISPGVARRYLRYLSDAGTVDYRLRYGAAGRPEHLYRWVGPSDDAARRRTAPRSGSVS</sequence>
<evidence type="ECO:0000256" key="4">
    <source>
        <dbReference type="ARBA" id="ARBA00023012"/>
    </source>
</evidence>
<dbReference type="GO" id="GO:0003677">
    <property type="term" value="F:DNA binding"/>
    <property type="evidence" value="ECO:0007669"/>
    <property type="project" value="UniProtKB-KW"/>
</dbReference>
<evidence type="ECO:0000259" key="9">
    <source>
        <dbReference type="PROSITE" id="PS50110"/>
    </source>
</evidence>
<dbReference type="PROSITE" id="PS50110">
    <property type="entry name" value="RESPONSE_REGULATORY"/>
    <property type="match status" value="1"/>
</dbReference>
<dbReference type="Gene3D" id="3.40.50.2300">
    <property type="match status" value="1"/>
</dbReference>
<name>A0A1J5R9Y1_9ZZZZ</name>
<organism evidence="10">
    <name type="scientific">mine drainage metagenome</name>
    <dbReference type="NCBI Taxonomy" id="410659"/>
    <lineage>
        <taxon>unclassified sequences</taxon>
        <taxon>metagenomes</taxon>
        <taxon>ecological metagenomes</taxon>
    </lineage>
</organism>
<evidence type="ECO:0000256" key="2">
    <source>
        <dbReference type="ARBA" id="ARBA00022490"/>
    </source>
</evidence>
<comment type="caution">
    <text evidence="10">The sequence shown here is derived from an EMBL/GenBank/DDBJ whole genome shotgun (WGS) entry which is preliminary data.</text>
</comment>
<evidence type="ECO:0000256" key="6">
    <source>
        <dbReference type="ARBA" id="ARBA00023125"/>
    </source>
</evidence>
<dbReference type="GO" id="GO:0000156">
    <property type="term" value="F:phosphorelay response regulator activity"/>
    <property type="evidence" value="ECO:0007669"/>
    <property type="project" value="TreeGrafter"/>
</dbReference>
<dbReference type="AlphaFoldDB" id="A0A1J5R9Y1"/>
<dbReference type="PIRSF" id="PIRSF006171">
    <property type="entry name" value="RR_citrat_malat"/>
    <property type="match status" value="1"/>
</dbReference>
<keyword evidence="2" id="KW-0963">Cytoplasm</keyword>
<evidence type="ECO:0000313" key="10">
    <source>
        <dbReference type="EMBL" id="OIQ92154.1"/>
    </source>
</evidence>
<dbReference type="InterPro" id="IPR051271">
    <property type="entry name" value="2C-system_Tx_regulators"/>
</dbReference>
<dbReference type="SMART" id="SM00448">
    <property type="entry name" value="REC"/>
    <property type="match status" value="1"/>
</dbReference>
<dbReference type="InterPro" id="IPR001789">
    <property type="entry name" value="Sig_transdc_resp-reg_receiver"/>
</dbReference>
<dbReference type="SUPFAM" id="SSF52172">
    <property type="entry name" value="CheY-like"/>
    <property type="match status" value="1"/>
</dbReference>
<comment type="subcellular location">
    <subcellularLocation>
        <location evidence="1">Cytoplasm</location>
    </subcellularLocation>
</comment>
<dbReference type="EMBL" id="MLJW01000239">
    <property type="protein sequence ID" value="OIQ92154.1"/>
    <property type="molecule type" value="Genomic_DNA"/>
</dbReference>
<evidence type="ECO:0000256" key="8">
    <source>
        <dbReference type="ARBA" id="ARBA00023163"/>
    </source>
</evidence>
<dbReference type="InterPro" id="IPR024187">
    <property type="entry name" value="Sig_transdc_resp-reg_cit/mal"/>
</dbReference>
<evidence type="ECO:0000256" key="7">
    <source>
        <dbReference type="ARBA" id="ARBA00023159"/>
    </source>
</evidence>
<keyword evidence="6" id="KW-0238">DNA-binding</keyword>
<accession>A0A1J5R9Y1</accession>
<evidence type="ECO:0000256" key="3">
    <source>
        <dbReference type="ARBA" id="ARBA00022553"/>
    </source>
</evidence>
<keyword evidence="4" id="KW-0902">Two-component regulatory system</keyword>
<dbReference type="InterPro" id="IPR011006">
    <property type="entry name" value="CheY-like_superfamily"/>
</dbReference>
<dbReference type="GO" id="GO:0003700">
    <property type="term" value="F:DNA-binding transcription factor activity"/>
    <property type="evidence" value="ECO:0007669"/>
    <property type="project" value="InterPro"/>
</dbReference>
<gene>
    <name evidence="10" type="primary">citT</name>
    <name evidence="10" type="ORF">GALL_259100</name>
</gene>
<reference evidence="10" key="1">
    <citation type="submission" date="2016-10" db="EMBL/GenBank/DDBJ databases">
        <title>Sequence of Gallionella enrichment culture.</title>
        <authorList>
            <person name="Poehlein A."/>
            <person name="Muehling M."/>
            <person name="Daniel R."/>
        </authorList>
    </citation>
    <scope>NUCLEOTIDE SEQUENCE</scope>
</reference>
<evidence type="ECO:0000256" key="1">
    <source>
        <dbReference type="ARBA" id="ARBA00004496"/>
    </source>
</evidence>
<dbReference type="Pfam" id="PF00072">
    <property type="entry name" value="Response_reg"/>
    <property type="match status" value="1"/>
</dbReference>
<evidence type="ECO:0000256" key="5">
    <source>
        <dbReference type="ARBA" id="ARBA00023015"/>
    </source>
</evidence>
<protein>
    <submittedName>
        <fullName evidence="10">Transcriptional regulatory protein CitT</fullName>
    </submittedName>
</protein>
<dbReference type="PANTHER" id="PTHR45526">
    <property type="entry name" value="TRANSCRIPTIONAL REGULATORY PROTEIN DPIA"/>
    <property type="match status" value="1"/>
</dbReference>
<keyword evidence="3" id="KW-0597">Phosphoprotein</keyword>
<dbReference type="GO" id="GO:0005737">
    <property type="term" value="C:cytoplasm"/>
    <property type="evidence" value="ECO:0007669"/>
    <property type="project" value="UniProtKB-SubCell"/>
</dbReference>
<feature type="domain" description="Response regulatory" evidence="9">
    <location>
        <begin position="3"/>
        <end position="120"/>
    </location>
</feature>